<evidence type="ECO:0000313" key="1">
    <source>
        <dbReference type="EMBL" id="QHT97901.1"/>
    </source>
</evidence>
<dbReference type="AlphaFoldDB" id="A0A6C0IX75"/>
<sequence>MPNFFRAFFETSQDQSGLFRHSLIDLASDYPDFWNGKLFSDDLESSGRQLNREGTSQLELFRDWK</sequence>
<dbReference type="EMBL" id="MN740284">
    <property type="protein sequence ID" value="QHT97901.1"/>
    <property type="molecule type" value="Genomic_DNA"/>
</dbReference>
<name>A0A6C0IX75_9ZZZZ</name>
<reference evidence="1" key="1">
    <citation type="journal article" date="2020" name="Nature">
        <title>Giant virus diversity and host interactions through global metagenomics.</title>
        <authorList>
            <person name="Schulz F."/>
            <person name="Roux S."/>
            <person name="Paez-Espino D."/>
            <person name="Jungbluth S."/>
            <person name="Walsh D.A."/>
            <person name="Denef V.J."/>
            <person name="McMahon K.D."/>
            <person name="Konstantinidis K.T."/>
            <person name="Eloe-Fadrosh E.A."/>
            <person name="Kyrpides N.C."/>
            <person name="Woyke T."/>
        </authorList>
    </citation>
    <scope>NUCLEOTIDE SEQUENCE</scope>
    <source>
        <strain evidence="1">GVMAG-M-3300025572-1</strain>
    </source>
</reference>
<proteinExistence type="predicted"/>
<accession>A0A6C0IX75</accession>
<protein>
    <submittedName>
        <fullName evidence="1">Uncharacterized protein</fullName>
    </submittedName>
</protein>
<organism evidence="1">
    <name type="scientific">viral metagenome</name>
    <dbReference type="NCBI Taxonomy" id="1070528"/>
    <lineage>
        <taxon>unclassified sequences</taxon>
        <taxon>metagenomes</taxon>
        <taxon>organismal metagenomes</taxon>
    </lineage>
</organism>